<dbReference type="GO" id="GO:0046872">
    <property type="term" value="F:metal ion binding"/>
    <property type="evidence" value="ECO:0007669"/>
    <property type="project" value="UniProtKB-KW"/>
</dbReference>
<evidence type="ECO:0000256" key="6">
    <source>
        <dbReference type="ARBA" id="ARBA00022827"/>
    </source>
</evidence>
<keyword evidence="3 11" id="KW-0285">Flavoprotein</keyword>
<dbReference type="UniPathway" id="UPA00070">
    <property type="reaction ID" value="UER00945"/>
</dbReference>
<evidence type="ECO:0000256" key="1">
    <source>
        <dbReference type="ARBA" id="ARBA00006422"/>
    </source>
</evidence>
<dbReference type="PANTHER" id="PTHR43513:SF3">
    <property type="entry name" value="DIHYDROOROTATE DEHYDROGENASE B (NAD(+)), ELECTRON TRANSFER SUBUNIT-RELATED"/>
    <property type="match status" value="1"/>
</dbReference>
<comment type="function">
    <text evidence="11">Responsible for channeling the electrons from the oxidation of dihydroorotate from the FMN redox center in the PyrD type B subunit to the ultimate electron acceptor NAD(+).</text>
</comment>
<comment type="cofactor">
    <cofactor evidence="11">
        <name>[2Fe-2S] cluster</name>
        <dbReference type="ChEBI" id="CHEBI:190135"/>
    </cofactor>
    <text evidence="11">Binds 1 [2Fe-2S] cluster per subunit.</text>
</comment>
<keyword evidence="9 11" id="KW-0408">Iron</keyword>
<keyword evidence="6 11" id="KW-0274">FAD</keyword>
<evidence type="ECO:0000256" key="4">
    <source>
        <dbReference type="ARBA" id="ARBA00022714"/>
    </source>
</evidence>
<dbReference type="Pfam" id="PF10418">
    <property type="entry name" value="DHODB_Fe-S_bind"/>
    <property type="match status" value="1"/>
</dbReference>
<dbReference type="InterPro" id="IPR037117">
    <property type="entry name" value="Dihydroorotate_DH_ele_sf"/>
</dbReference>
<organism evidence="15 16">
    <name type="scientific">Fictibacillus aquaticus</name>
    <dbReference type="NCBI Taxonomy" id="2021314"/>
    <lineage>
        <taxon>Bacteria</taxon>
        <taxon>Bacillati</taxon>
        <taxon>Bacillota</taxon>
        <taxon>Bacilli</taxon>
        <taxon>Bacillales</taxon>
        <taxon>Fictibacillaceae</taxon>
        <taxon>Fictibacillus</taxon>
    </lineage>
</organism>
<evidence type="ECO:0000259" key="14">
    <source>
        <dbReference type="PROSITE" id="PS51384"/>
    </source>
</evidence>
<feature type="binding site" evidence="11 12">
    <location>
        <begin position="69"/>
        <end position="71"/>
    </location>
    <ligand>
        <name>FAD</name>
        <dbReference type="ChEBI" id="CHEBI:57692"/>
    </ligand>
</feature>
<keyword evidence="7 11" id="KW-0665">Pyrimidine biosynthesis</keyword>
<dbReference type="InterPro" id="IPR012165">
    <property type="entry name" value="Cyt_c3_hydrogenase_gsu"/>
</dbReference>
<evidence type="ECO:0000313" key="16">
    <source>
        <dbReference type="Proteomes" id="UP000215059"/>
    </source>
</evidence>
<comment type="similarity">
    <text evidence="1 11">Belongs to the PyrK family.</text>
</comment>
<keyword evidence="5 11" id="KW-0479">Metal-binding</keyword>
<feature type="binding site" evidence="11 12">
    <location>
        <begin position="52"/>
        <end position="55"/>
    </location>
    <ligand>
        <name>FAD</name>
        <dbReference type="ChEBI" id="CHEBI:57692"/>
    </ligand>
</feature>
<feature type="domain" description="FAD-binding FR-type" evidence="14">
    <location>
        <begin position="1"/>
        <end position="101"/>
    </location>
</feature>
<evidence type="ECO:0000313" key="15">
    <source>
        <dbReference type="EMBL" id="OYD58917.1"/>
    </source>
</evidence>
<dbReference type="Gene3D" id="2.10.240.10">
    <property type="entry name" value="Dihydroorotate dehydrogenase, electron transfer subunit"/>
    <property type="match status" value="1"/>
</dbReference>
<evidence type="ECO:0000256" key="3">
    <source>
        <dbReference type="ARBA" id="ARBA00022630"/>
    </source>
</evidence>
<dbReference type="GO" id="GO:0050660">
    <property type="term" value="F:flavin adenine dinucleotide binding"/>
    <property type="evidence" value="ECO:0007669"/>
    <property type="project" value="InterPro"/>
</dbReference>
<dbReference type="Gene3D" id="2.40.30.10">
    <property type="entry name" value="Translation factors"/>
    <property type="match status" value="1"/>
</dbReference>
<evidence type="ECO:0000256" key="10">
    <source>
        <dbReference type="ARBA" id="ARBA00023014"/>
    </source>
</evidence>
<sequence>MKRLNLNVVSQVMIADNIFELTVEGEGVESMKVPGQFVHVRTGEGFSSLLRRPISICDADTANNRLKMVYRAQGKGTAWLSTRSRGDKIDLLGPLGNGFNQDVVEAGGKALLVGGGIGVPPLYYLGRKLAQKGVAVSFALGFQSSKDAFYIEKFKEIGRVAVATADGTIGKKGFVTDVMDKFTAEQPVVFACGPSPMLRALNHKTEGLNAYYSFEERMGCGVGACFACVCEAATPSGYVKICSDGPVFKKEEVSI</sequence>
<dbReference type="OrthoDB" id="9778346at2"/>
<comment type="subunit">
    <text evidence="11">Heterotetramer of 2 PyrK and 2 PyrD type B subunits.</text>
</comment>
<comment type="cofactor">
    <cofactor evidence="11 12">
        <name>FAD</name>
        <dbReference type="ChEBI" id="CHEBI:57692"/>
    </cofactor>
    <text evidence="11 12">Binds 1 FAD per subunit.</text>
</comment>
<keyword evidence="10 11" id="KW-0411">Iron-sulfur</keyword>
<dbReference type="InterPro" id="IPR050353">
    <property type="entry name" value="PyrK_electron_transfer"/>
</dbReference>
<feature type="binding site" evidence="11 12">
    <location>
        <begin position="76"/>
        <end position="77"/>
    </location>
    <ligand>
        <name>FAD</name>
        <dbReference type="ChEBI" id="CHEBI:57692"/>
    </ligand>
</feature>
<dbReference type="InterPro" id="IPR039261">
    <property type="entry name" value="FNR_nucleotide-bd"/>
</dbReference>
<dbReference type="InterPro" id="IPR017938">
    <property type="entry name" value="Riboflavin_synthase-like_b-brl"/>
</dbReference>
<dbReference type="NCBIfam" id="NF000799">
    <property type="entry name" value="PRK00054.1-4"/>
    <property type="match status" value="1"/>
</dbReference>
<protein>
    <recommendedName>
        <fullName evidence="11">Dihydroorotate dehydrogenase B (NAD(+)), electron transfer subunit</fullName>
    </recommendedName>
    <alternativeName>
        <fullName evidence="11">Dihydroorotate oxidase B, electron transfer subunit</fullName>
    </alternativeName>
</protein>
<accession>A0A235FDD2</accession>
<keyword evidence="8 11" id="KW-0249">Electron transport</keyword>
<dbReference type="EMBL" id="NOII01000001">
    <property type="protein sequence ID" value="OYD58917.1"/>
    <property type="molecule type" value="Genomic_DNA"/>
</dbReference>
<comment type="caution">
    <text evidence="15">The sequence shown here is derived from an EMBL/GenBank/DDBJ whole genome shotgun (WGS) entry which is preliminary data.</text>
</comment>
<dbReference type="CDD" id="cd06218">
    <property type="entry name" value="DHOD_e_trans"/>
    <property type="match status" value="1"/>
</dbReference>
<reference evidence="15 16" key="1">
    <citation type="submission" date="2017-07" db="EMBL/GenBank/DDBJ databases">
        <title>Fictibacillus sp. nov. GDSW-R2A3 Genome sequencing and assembly.</title>
        <authorList>
            <person name="Mayilraj S."/>
        </authorList>
    </citation>
    <scope>NUCLEOTIDE SEQUENCE [LARGE SCALE GENOMIC DNA]</scope>
    <source>
        <strain evidence="15 16">GDSW-R2A3</strain>
    </source>
</reference>
<feature type="binding site" evidence="11 13">
    <location>
        <position position="242"/>
    </location>
    <ligand>
        <name>[2Fe-2S] cluster</name>
        <dbReference type="ChEBI" id="CHEBI:190135"/>
    </ligand>
</feature>
<evidence type="ECO:0000256" key="8">
    <source>
        <dbReference type="ARBA" id="ARBA00022982"/>
    </source>
</evidence>
<feature type="binding site" evidence="11 13">
    <location>
        <position position="225"/>
    </location>
    <ligand>
        <name>[2Fe-2S] cluster</name>
        <dbReference type="ChEBI" id="CHEBI:190135"/>
    </ligand>
</feature>
<comment type="pathway">
    <text evidence="11">Pyrimidine metabolism; UMP biosynthesis via de novo pathway; orotate from (S)-dihydroorotate (NAD(+) route): step 1/1.</text>
</comment>
<keyword evidence="16" id="KW-1185">Reference proteome</keyword>
<dbReference type="GO" id="GO:0044205">
    <property type="term" value="P:'de novo' UMP biosynthetic process"/>
    <property type="evidence" value="ECO:0007669"/>
    <property type="project" value="UniProtKB-UniRule"/>
</dbReference>
<feature type="binding site" evidence="11 13">
    <location>
        <position position="228"/>
    </location>
    <ligand>
        <name>[2Fe-2S] cluster</name>
        <dbReference type="ChEBI" id="CHEBI:190135"/>
    </ligand>
</feature>
<dbReference type="SUPFAM" id="SSF63380">
    <property type="entry name" value="Riboflavin synthase domain-like"/>
    <property type="match status" value="1"/>
</dbReference>
<dbReference type="PRINTS" id="PR00409">
    <property type="entry name" value="PHDIOXRDTASE"/>
</dbReference>
<gene>
    <name evidence="11" type="primary">pyrK</name>
    <name evidence="15" type="ORF">CGZ90_03170</name>
</gene>
<evidence type="ECO:0000256" key="7">
    <source>
        <dbReference type="ARBA" id="ARBA00022975"/>
    </source>
</evidence>
<evidence type="ECO:0000256" key="9">
    <source>
        <dbReference type="ARBA" id="ARBA00023004"/>
    </source>
</evidence>
<dbReference type="InterPro" id="IPR019480">
    <property type="entry name" value="Dihydroorotate_DH_Fe-S-bd"/>
</dbReference>
<comment type="cofactor">
    <cofactor evidence="13">
        <name>[2Fe-2S] cluster</name>
        <dbReference type="ChEBI" id="CHEBI:190135"/>
    </cofactor>
    <text evidence="13">Binds 1 [2Fe-2S] cluster per subunit.</text>
</comment>
<dbReference type="InterPro" id="IPR017927">
    <property type="entry name" value="FAD-bd_FR_type"/>
</dbReference>
<evidence type="ECO:0000256" key="11">
    <source>
        <dbReference type="HAMAP-Rule" id="MF_01211"/>
    </source>
</evidence>
<evidence type="ECO:0000256" key="5">
    <source>
        <dbReference type="ARBA" id="ARBA00022723"/>
    </source>
</evidence>
<dbReference type="SUPFAM" id="SSF52343">
    <property type="entry name" value="Ferredoxin reductase-like, C-terminal NADP-linked domain"/>
    <property type="match status" value="1"/>
</dbReference>
<dbReference type="Pfam" id="PF00175">
    <property type="entry name" value="NAD_binding_1"/>
    <property type="match status" value="1"/>
</dbReference>
<dbReference type="Gene3D" id="3.40.50.80">
    <property type="entry name" value="Nucleotide-binding domain of ferredoxin-NADP reductase (FNR) module"/>
    <property type="match status" value="1"/>
</dbReference>
<dbReference type="Proteomes" id="UP000215059">
    <property type="component" value="Unassembled WGS sequence"/>
</dbReference>
<proteinExistence type="inferred from homology"/>
<dbReference type="AlphaFoldDB" id="A0A235FDD2"/>
<name>A0A235FDD2_9BACL</name>
<dbReference type="InterPro" id="IPR023455">
    <property type="entry name" value="Dihydroorotate_DHASE_ETsu"/>
</dbReference>
<evidence type="ECO:0000256" key="13">
    <source>
        <dbReference type="PIRSR" id="PIRSR006816-2"/>
    </source>
</evidence>
<dbReference type="PROSITE" id="PS51384">
    <property type="entry name" value="FAD_FR"/>
    <property type="match status" value="1"/>
</dbReference>
<feature type="binding site" evidence="11 13">
    <location>
        <position position="220"/>
    </location>
    <ligand>
        <name>[2Fe-2S] cluster</name>
        <dbReference type="ChEBI" id="CHEBI:190135"/>
    </ligand>
</feature>
<keyword evidence="2 11" id="KW-0813">Transport</keyword>
<dbReference type="GO" id="GO:0016491">
    <property type="term" value="F:oxidoreductase activity"/>
    <property type="evidence" value="ECO:0007669"/>
    <property type="project" value="InterPro"/>
</dbReference>
<evidence type="ECO:0000256" key="12">
    <source>
        <dbReference type="PIRSR" id="PIRSR006816-1"/>
    </source>
</evidence>
<evidence type="ECO:0000256" key="2">
    <source>
        <dbReference type="ARBA" id="ARBA00022448"/>
    </source>
</evidence>
<dbReference type="GO" id="GO:0051537">
    <property type="term" value="F:2 iron, 2 sulfur cluster binding"/>
    <property type="evidence" value="ECO:0007669"/>
    <property type="project" value="UniProtKB-KW"/>
</dbReference>
<dbReference type="RefSeq" id="WP_094250877.1">
    <property type="nucleotide sequence ID" value="NZ_JBHLXL010000001.1"/>
</dbReference>
<dbReference type="GO" id="GO:0009055">
    <property type="term" value="F:electron transfer activity"/>
    <property type="evidence" value="ECO:0007669"/>
    <property type="project" value="UniProtKB-UniRule"/>
</dbReference>
<keyword evidence="4 11" id="KW-0001">2Fe-2S</keyword>
<dbReference type="PANTHER" id="PTHR43513">
    <property type="entry name" value="DIHYDROOROTATE DEHYDROGENASE B (NAD(+)), ELECTRON TRANSFER SUBUNIT"/>
    <property type="match status" value="1"/>
</dbReference>
<dbReference type="HAMAP" id="MF_01211">
    <property type="entry name" value="DHODB_Fe_S_bind"/>
    <property type="match status" value="1"/>
</dbReference>
<dbReference type="PIRSF" id="PIRSF006816">
    <property type="entry name" value="Cyc3_hyd_g"/>
    <property type="match status" value="1"/>
</dbReference>
<dbReference type="InterPro" id="IPR001433">
    <property type="entry name" value="OxRdtase_FAD/NAD-bd"/>
</dbReference>